<keyword evidence="3" id="KW-1185">Reference proteome</keyword>
<protein>
    <submittedName>
        <fullName evidence="2">Uncharacterized protein</fullName>
    </submittedName>
</protein>
<evidence type="ECO:0000256" key="1">
    <source>
        <dbReference type="SAM" id="MobiDB-lite"/>
    </source>
</evidence>
<dbReference type="EMBL" id="JAHUTI010025969">
    <property type="protein sequence ID" value="MED6240716.1"/>
    <property type="molecule type" value="Genomic_DNA"/>
</dbReference>
<sequence length="136" mass="15974">MSWFEFWNSRMQRAEHLMRTAQLNPSQRNQLHGNHEVRAQLQNQRMTSLLPPVGMEVFRCFTPASQEENQQQEDEKRNKKKPEKDQTKPSSHLKVGKPLPFIYGDLPPPELLCTPLEDLDPFYQSQKVRLISCVSR</sequence>
<accession>A0ABU7AR48</accession>
<feature type="region of interest" description="Disordered" evidence="1">
    <location>
        <begin position="62"/>
        <end position="99"/>
    </location>
</feature>
<dbReference type="Proteomes" id="UP001345963">
    <property type="component" value="Unassembled WGS sequence"/>
</dbReference>
<proteinExistence type="predicted"/>
<evidence type="ECO:0000313" key="2">
    <source>
        <dbReference type="EMBL" id="MED6240716.1"/>
    </source>
</evidence>
<comment type="caution">
    <text evidence="2">The sequence shown here is derived from an EMBL/GenBank/DDBJ whole genome shotgun (WGS) entry which is preliminary data.</text>
</comment>
<organism evidence="2 3">
    <name type="scientific">Ataeniobius toweri</name>
    <dbReference type="NCBI Taxonomy" id="208326"/>
    <lineage>
        <taxon>Eukaryota</taxon>
        <taxon>Metazoa</taxon>
        <taxon>Chordata</taxon>
        <taxon>Craniata</taxon>
        <taxon>Vertebrata</taxon>
        <taxon>Euteleostomi</taxon>
        <taxon>Actinopterygii</taxon>
        <taxon>Neopterygii</taxon>
        <taxon>Teleostei</taxon>
        <taxon>Neoteleostei</taxon>
        <taxon>Acanthomorphata</taxon>
        <taxon>Ovalentaria</taxon>
        <taxon>Atherinomorphae</taxon>
        <taxon>Cyprinodontiformes</taxon>
        <taxon>Goodeidae</taxon>
        <taxon>Ataeniobius</taxon>
    </lineage>
</organism>
<reference evidence="2 3" key="1">
    <citation type="submission" date="2021-07" db="EMBL/GenBank/DDBJ databases">
        <authorList>
            <person name="Palmer J.M."/>
        </authorList>
    </citation>
    <scope>NUCLEOTIDE SEQUENCE [LARGE SCALE GENOMIC DNA]</scope>
    <source>
        <strain evidence="2 3">AT_MEX2019</strain>
        <tissue evidence="2">Muscle</tissue>
    </source>
</reference>
<name>A0ABU7AR48_9TELE</name>
<gene>
    <name evidence="2" type="ORF">ATANTOWER_026541</name>
</gene>
<feature type="compositionally biased region" description="Basic and acidic residues" evidence="1">
    <location>
        <begin position="73"/>
        <end position="87"/>
    </location>
</feature>
<evidence type="ECO:0000313" key="3">
    <source>
        <dbReference type="Proteomes" id="UP001345963"/>
    </source>
</evidence>